<evidence type="ECO:0000256" key="1">
    <source>
        <dbReference type="ARBA" id="ARBA00004141"/>
    </source>
</evidence>
<dbReference type="Pfam" id="PF00892">
    <property type="entry name" value="EamA"/>
    <property type="match status" value="2"/>
</dbReference>
<organism evidence="8 9">
    <name type="scientific">Yoonia maricola</name>
    <dbReference type="NCBI Taxonomy" id="420999"/>
    <lineage>
        <taxon>Bacteria</taxon>
        <taxon>Pseudomonadati</taxon>
        <taxon>Pseudomonadota</taxon>
        <taxon>Alphaproteobacteria</taxon>
        <taxon>Rhodobacterales</taxon>
        <taxon>Paracoccaceae</taxon>
        <taxon>Yoonia</taxon>
    </lineage>
</organism>
<feature type="domain" description="EamA" evidence="7">
    <location>
        <begin position="8"/>
        <end position="140"/>
    </location>
</feature>
<keyword evidence="9" id="KW-1185">Reference proteome</keyword>
<sequence>MTTDRPFLGVMLMLAFCVLAPLGDSIAKLLGGVVALNVLILVRFGVQAVILLPLVALGGMGFRLPPGILAWTLMRTVLHILGIGLMFSALRYLPLADALAIAFVMPFIMLLLGHFVMGEHVGLHRMVACSVGFIGTLLVIQPNFVAVGYPALLPLGVAVVFALFMMVTRKVARALDPIKLQAISGVQATLILVLVVALWPAQFGAVSFQYDGQTWGFLAALGLIGTFAHLFMTWSLRFAPASTLAPMQYLEIPFGTAIGWLIFHDLPNGIAAIGICITVGAGLYIILRERRLAQQSTKAPAAV</sequence>
<dbReference type="Proteomes" id="UP000228531">
    <property type="component" value="Unassembled WGS sequence"/>
</dbReference>
<dbReference type="InterPro" id="IPR037185">
    <property type="entry name" value="EmrE-like"/>
</dbReference>
<comment type="subcellular location">
    <subcellularLocation>
        <location evidence="1">Membrane</location>
        <topology evidence="1">Multi-pass membrane protein</topology>
    </subcellularLocation>
</comment>
<feature type="transmembrane region" description="Helical" evidence="6">
    <location>
        <begin position="29"/>
        <end position="56"/>
    </location>
</feature>
<evidence type="ECO:0000256" key="6">
    <source>
        <dbReference type="SAM" id="Phobius"/>
    </source>
</evidence>
<feature type="transmembrane region" description="Helical" evidence="6">
    <location>
        <begin position="7"/>
        <end position="23"/>
    </location>
</feature>
<dbReference type="OrthoDB" id="9815809at2"/>
<evidence type="ECO:0000256" key="4">
    <source>
        <dbReference type="ARBA" id="ARBA00022989"/>
    </source>
</evidence>
<evidence type="ECO:0000256" key="3">
    <source>
        <dbReference type="ARBA" id="ARBA00022692"/>
    </source>
</evidence>
<dbReference type="PANTHER" id="PTHR22911:SF6">
    <property type="entry name" value="SOLUTE CARRIER FAMILY 35 MEMBER G1"/>
    <property type="match status" value="1"/>
</dbReference>
<evidence type="ECO:0000259" key="7">
    <source>
        <dbReference type="Pfam" id="PF00892"/>
    </source>
</evidence>
<keyword evidence="3 6" id="KW-0812">Transmembrane</keyword>
<proteinExistence type="inferred from homology"/>
<gene>
    <name evidence="8" type="ORF">BC777_0066</name>
</gene>
<protein>
    <submittedName>
        <fullName evidence="8">EamA-like transporter family protein</fullName>
    </submittedName>
</protein>
<dbReference type="InterPro" id="IPR000620">
    <property type="entry name" value="EamA_dom"/>
</dbReference>
<keyword evidence="4 6" id="KW-1133">Transmembrane helix</keyword>
<dbReference type="AlphaFoldDB" id="A0A2M8WJY3"/>
<feature type="transmembrane region" description="Helical" evidence="6">
    <location>
        <begin position="123"/>
        <end position="141"/>
    </location>
</feature>
<comment type="similarity">
    <text evidence="2">Belongs to the drug/metabolite transporter (DMT) superfamily. 10 TMS drug/metabolite exporter (DME) (TC 2.A.7.3) family.</text>
</comment>
<feature type="transmembrane region" description="Helical" evidence="6">
    <location>
        <begin position="68"/>
        <end position="92"/>
    </location>
</feature>
<keyword evidence="5 6" id="KW-0472">Membrane</keyword>
<accession>A0A2M8WJY3</accession>
<dbReference type="PANTHER" id="PTHR22911">
    <property type="entry name" value="ACYL-MALONYL CONDENSING ENZYME-RELATED"/>
    <property type="match status" value="1"/>
</dbReference>
<dbReference type="RefSeq" id="WP_100366188.1">
    <property type="nucleotide sequence ID" value="NZ_PGTY01000001.1"/>
</dbReference>
<dbReference type="GO" id="GO:0016020">
    <property type="term" value="C:membrane"/>
    <property type="evidence" value="ECO:0007669"/>
    <property type="project" value="UniProtKB-SubCell"/>
</dbReference>
<feature type="domain" description="EamA" evidence="7">
    <location>
        <begin position="152"/>
        <end position="286"/>
    </location>
</feature>
<feature type="transmembrane region" description="Helical" evidence="6">
    <location>
        <begin position="213"/>
        <end position="232"/>
    </location>
</feature>
<reference evidence="8 9" key="1">
    <citation type="submission" date="2017-11" db="EMBL/GenBank/DDBJ databases">
        <title>Genomic Encyclopedia of Archaeal and Bacterial Type Strains, Phase II (KMG-II): From Individual Species to Whole Genera.</title>
        <authorList>
            <person name="Goeker M."/>
        </authorList>
    </citation>
    <scope>NUCLEOTIDE SEQUENCE [LARGE SCALE GENOMIC DNA]</scope>
    <source>
        <strain evidence="8 9">DSM 29128</strain>
    </source>
</reference>
<dbReference type="EMBL" id="PGTY01000001">
    <property type="protein sequence ID" value="PJI91242.1"/>
    <property type="molecule type" value="Genomic_DNA"/>
</dbReference>
<feature type="transmembrane region" description="Helical" evidence="6">
    <location>
        <begin position="98"/>
        <end position="116"/>
    </location>
</feature>
<feature type="transmembrane region" description="Helical" evidence="6">
    <location>
        <begin position="180"/>
        <end position="201"/>
    </location>
</feature>
<feature type="transmembrane region" description="Helical" evidence="6">
    <location>
        <begin position="244"/>
        <end position="263"/>
    </location>
</feature>
<name>A0A2M8WJY3_9RHOB</name>
<comment type="caution">
    <text evidence="8">The sequence shown here is derived from an EMBL/GenBank/DDBJ whole genome shotgun (WGS) entry which is preliminary data.</text>
</comment>
<evidence type="ECO:0000313" key="9">
    <source>
        <dbReference type="Proteomes" id="UP000228531"/>
    </source>
</evidence>
<evidence type="ECO:0000256" key="2">
    <source>
        <dbReference type="ARBA" id="ARBA00009853"/>
    </source>
</evidence>
<feature type="transmembrane region" description="Helical" evidence="6">
    <location>
        <begin position="147"/>
        <end position="168"/>
    </location>
</feature>
<dbReference type="SUPFAM" id="SSF103481">
    <property type="entry name" value="Multidrug resistance efflux transporter EmrE"/>
    <property type="match status" value="2"/>
</dbReference>
<evidence type="ECO:0000256" key="5">
    <source>
        <dbReference type="ARBA" id="ARBA00023136"/>
    </source>
</evidence>
<feature type="transmembrane region" description="Helical" evidence="6">
    <location>
        <begin position="269"/>
        <end position="287"/>
    </location>
</feature>
<evidence type="ECO:0000313" key="8">
    <source>
        <dbReference type="EMBL" id="PJI91242.1"/>
    </source>
</evidence>